<feature type="transmembrane region" description="Helical" evidence="6">
    <location>
        <begin position="335"/>
        <end position="360"/>
    </location>
</feature>
<comment type="subcellular location">
    <subcellularLocation>
        <location evidence="1">Cell membrane</location>
        <topology evidence="1">Multi-pass membrane protein</topology>
    </subcellularLocation>
</comment>
<feature type="domain" description="ABC3 transporter permease C-terminal" evidence="7">
    <location>
        <begin position="284"/>
        <end position="400"/>
    </location>
</feature>
<dbReference type="GO" id="GO:0005886">
    <property type="term" value="C:plasma membrane"/>
    <property type="evidence" value="ECO:0007669"/>
    <property type="project" value="UniProtKB-SubCell"/>
</dbReference>
<keyword evidence="10" id="KW-1185">Reference proteome</keyword>
<evidence type="ECO:0000256" key="3">
    <source>
        <dbReference type="ARBA" id="ARBA00022692"/>
    </source>
</evidence>
<evidence type="ECO:0000259" key="7">
    <source>
        <dbReference type="Pfam" id="PF02687"/>
    </source>
</evidence>
<evidence type="ECO:0000256" key="1">
    <source>
        <dbReference type="ARBA" id="ARBA00004651"/>
    </source>
</evidence>
<sequence length="410" mass="46411">MKTYIKLALTSMKAKPFFTFITLFGISLTIAFLVVVGSIIDTSYGSYGLEKRMDQILIAKKLEVDRENGYSSSLYSYSAYKDYFSKMKTPEEIVLMNDKGWQKLYYQNLAEKVHRKAVGANFFKIFDFELINGRFFTEEDRKQERALAIITDELASTLFGTEDPIGKTLRISSRDFEVFGVVEKGNSLRNFSYADVYTPYQIEPSWGGNMSPFLGNYTMFLYFKDKESVENGRAEFESVVKTLPLNKDNEEVGIKGICLKYTEDPLYNLFQIQSSSAFYGVIFTVIILFMSLPAFNLININITRMLERSGEIGVRKAFGASISDLVVQLMVENTVITLIGGIIGFVLATIGVVVINYYQLLNADEFLEMNPMLFVFGLSITLLFSLFSGAYPAFKMSSFEIISSLKSAKQ</sequence>
<evidence type="ECO:0000313" key="9">
    <source>
        <dbReference type="EMBL" id="PWJ38448.1"/>
    </source>
</evidence>
<evidence type="ECO:0000256" key="6">
    <source>
        <dbReference type="SAM" id="Phobius"/>
    </source>
</evidence>
<dbReference type="Pfam" id="PF02687">
    <property type="entry name" value="FtsX"/>
    <property type="match status" value="1"/>
</dbReference>
<feature type="transmembrane region" description="Helical" evidence="6">
    <location>
        <begin position="277"/>
        <end position="298"/>
    </location>
</feature>
<feature type="domain" description="MacB-like periplasmic core" evidence="8">
    <location>
        <begin position="19"/>
        <end position="237"/>
    </location>
</feature>
<dbReference type="PANTHER" id="PTHR30572">
    <property type="entry name" value="MEMBRANE COMPONENT OF TRANSPORTER-RELATED"/>
    <property type="match status" value="1"/>
</dbReference>
<evidence type="ECO:0000313" key="10">
    <source>
        <dbReference type="Proteomes" id="UP000245535"/>
    </source>
</evidence>
<organism evidence="9 10">
    <name type="scientific">Sediminitomix flava</name>
    <dbReference type="NCBI Taxonomy" id="379075"/>
    <lineage>
        <taxon>Bacteria</taxon>
        <taxon>Pseudomonadati</taxon>
        <taxon>Bacteroidota</taxon>
        <taxon>Cytophagia</taxon>
        <taxon>Cytophagales</taxon>
        <taxon>Flammeovirgaceae</taxon>
        <taxon>Sediminitomix</taxon>
    </lineage>
</organism>
<reference evidence="9 10" key="1">
    <citation type="submission" date="2018-03" db="EMBL/GenBank/DDBJ databases">
        <title>Genomic Encyclopedia of Archaeal and Bacterial Type Strains, Phase II (KMG-II): from individual species to whole genera.</title>
        <authorList>
            <person name="Goeker M."/>
        </authorList>
    </citation>
    <scope>NUCLEOTIDE SEQUENCE [LARGE SCALE GENOMIC DNA]</scope>
    <source>
        <strain evidence="9 10">DSM 28229</strain>
    </source>
</reference>
<dbReference type="GO" id="GO:0022857">
    <property type="term" value="F:transmembrane transporter activity"/>
    <property type="evidence" value="ECO:0007669"/>
    <property type="project" value="TreeGrafter"/>
</dbReference>
<protein>
    <submittedName>
        <fullName evidence="9">Putative ABC transport system permease protein</fullName>
    </submittedName>
</protein>
<gene>
    <name evidence="9" type="ORF">BC781_10738</name>
</gene>
<name>A0A315Z4P8_SEDFL</name>
<proteinExistence type="predicted"/>
<evidence type="ECO:0000256" key="5">
    <source>
        <dbReference type="ARBA" id="ARBA00023136"/>
    </source>
</evidence>
<comment type="caution">
    <text evidence="9">The sequence shown here is derived from an EMBL/GenBank/DDBJ whole genome shotgun (WGS) entry which is preliminary data.</text>
</comment>
<dbReference type="InterPro" id="IPR050250">
    <property type="entry name" value="Macrolide_Exporter_MacB"/>
</dbReference>
<accession>A0A315Z4P8</accession>
<evidence type="ECO:0000259" key="8">
    <source>
        <dbReference type="Pfam" id="PF12704"/>
    </source>
</evidence>
<dbReference type="RefSeq" id="WP_109621528.1">
    <property type="nucleotide sequence ID" value="NZ_QGDO01000007.1"/>
</dbReference>
<dbReference type="EMBL" id="QGDO01000007">
    <property type="protein sequence ID" value="PWJ38448.1"/>
    <property type="molecule type" value="Genomic_DNA"/>
</dbReference>
<dbReference type="PANTHER" id="PTHR30572:SF18">
    <property type="entry name" value="ABC-TYPE MACROLIDE FAMILY EXPORT SYSTEM PERMEASE COMPONENT 2"/>
    <property type="match status" value="1"/>
</dbReference>
<evidence type="ECO:0000256" key="4">
    <source>
        <dbReference type="ARBA" id="ARBA00022989"/>
    </source>
</evidence>
<dbReference type="Proteomes" id="UP000245535">
    <property type="component" value="Unassembled WGS sequence"/>
</dbReference>
<evidence type="ECO:0000256" key="2">
    <source>
        <dbReference type="ARBA" id="ARBA00022475"/>
    </source>
</evidence>
<dbReference type="AlphaFoldDB" id="A0A315Z4P8"/>
<feature type="transmembrane region" description="Helical" evidence="6">
    <location>
        <begin position="372"/>
        <end position="394"/>
    </location>
</feature>
<dbReference type="OrthoDB" id="8740261at2"/>
<keyword evidence="2" id="KW-1003">Cell membrane</keyword>
<keyword evidence="5 6" id="KW-0472">Membrane</keyword>
<keyword evidence="4 6" id="KW-1133">Transmembrane helix</keyword>
<feature type="transmembrane region" description="Helical" evidence="6">
    <location>
        <begin position="20"/>
        <end position="40"/>
    </location>
</feature>
<keyword evidence="3 6" id="KW-0812">Transmembrane</keyword>
<dbReference type="Pfam" id="PF12704">
    <property type="entry name" value="MacB_PCD"/>
    <property type="match status" value="1"/>
</dbReference>
<dbReference type="InterPro" id="IPR003838">
    <property type="entry name" value="ABC3_permease_C"/>
</dbReference>
<dbReference type="InterPro" id="IPR025857">
    <property type="entry name" value="MacB_PCD"/>
</dbReference>